<keyword evidence="4" id="KW-1185">Reference proteome</keyword>
<keyword evidence="1" id="KW-0677">Repeat</keyword>
<dbReference type="Gene3D" id="2.180.10.10">
    <property type="entry name" value="RHS repeat-associated core"/>
    <property type="match status" value="2"/>
</dbReference>
<sequence>INDRIGRLNELINENGNTYRFAYDERNRLLSETGLDGKLSRYTYNPAGELVQENRYHHQNHPQLLQTTVYHRDRLGRVIQKDSHWADNTHSESSRYFYDKLSRVTRAHNAHSEIRLSYNSEGLLAKEQFYLLKEPIRYDLIQRNNYLHSQITEYQYDVLGNRTQTRLPTGDVLNYLYYGSGHLHHINLNGETITDIERDNLHRPIVRSAGQLNIQFQFDPMGRLKKQISQLAQYDSSNQSALIGRQYHYDTTGNLIRTDDKLNGNTDYAYDPLGRLLQAADERFAFDPAHNISDEGQTLMGNRLMEYNGIRYRYDGLGNLTERHSDGESQFYRYDADNQLIGARIEKANLPTQYWQYRYDPFGRRMLKINAKTKQETLFTWESSHLLQELRQDKVYTYVYTEQNSYEPLAQIQSFRQPFSTRQKIV</sequence>
<dbReference type="InterPro" id="IPR056823">
    <property type="entry name" value="TEN-like_YD-shell"/>
</dbReference>
<dbReference type="InterPro" id="IPR006530">
    <property type="entry name" value="YD"/>
</dbReference>
<gene>
    <name evidence="3" type="ORF">M5S25_10915</name>
</gene>
<evidence type="ECO:0000256" key="1">
    <source>
        <dbReference type="ARBA" id="ARBA00022737"/>
    </source>
</evidence>
<dbReference type="Proteomes" id="UP001352533">
    <property type="component" value="Unassembled WGS sequence"/>
</dbReference>
<evidence type="ECO:0000313" key="3">
    <source>
        <dbReference type="EMBL" id="MEE6113684.1"/>
    </source>
</evidence>
<dbReference type="EMBL" id="JAMDKS010000037">
    <property type="protein sequence ID" value="MEE6113684.1"/>
    <property type="molecule type" value="Genomic_DNA"/>
</dbReference>
<accession>A0ABU7QT12</accession>
<evidence type="ECO:0000313" key="4">
    <source>
        <dbReference type="Proteomes" id="UP001352533"/>
    </source>
</evidence>
<comment type="caution">
    <text evidence="3">The sequence shown here is derived from an EMBL/GenBank/DDBJ whole genome shotgun (WGS) entry which is preliminary data.</text>
</comment>
<dbReference type="InterPro" id="IPR050708">
    <property type="entry name" value="T6SS_VgrG/RHS"/>
</dbReference>
<dbReference type="Pfam" id="PF25023">
    <property type="entry name" value="TEN_YD-shell"/>
    <property type="match status" value="1"/>
</dbReference>
<dbReference type="PANTHER" id="PTHR32305">
    <property type="match status" value="1"/>
</dbReference>
<proteinExistence type="predicted"/>
<name>A0ABU7QT12_AVIPA</name>
<protein>
    <submittedName>
        <fullName evidence="3">Type VI secretion system tip protein VgrG</fullName>
    </submittedName>
</protein>
<evidence type="ECO:0000259" key="2">
    <source>
        <dbReference type="Pfam" id="PF25023"/>
    </source>
</evidence>
<dbReference type="PANTHER" id="PTHR32305:SF15">
    <property type="entry name" value="PROTEIN RHSA-RELATED"/>
    <property type="match status" value="1"/>
</dbReference>
<dbReference type="NCBIfam" id="TIGR01643">
    <property type="entry name" value="YD_repeat_2x"/>
    <property type="match status" value="1"/>
</dbReference>
<feature type="non-terminal residue" evidence="3">
    <location>
        <position position="1"/>
    </location>
</feature>
<feature type="domain" description="Teneurin-like YD-shell" evidence="2">
    <location>
        <begin position="212"/>
        <end position="404"/>
    </location>
</feature>
<reference evidence="3 4" key="1">
    <citation type="journal article" date="2022" name="Front. Microbiol.">
        <title>Commensal bacteria contribute to the growth of multidrug-resistant Avibacterium paragallinarum in chickens.</title>
        <authorList>
            <person name="Zhu J."/>
            <person name="Chen Y."/>
            <person name="Wu Y."/>
            <person name="Wang Y."/>
            <person name="Zhu K."/>
        </authorList>
    </citation>
    <scope>NUCLEOTIDE SEQUENCE [LARGE SCALE GENOMIC DNA]</scope>
    <source>
        <strain evidence="3 4">AV12</strain>
    </source>
</reference>
<organism evidence="3 4">
    <name type="scientific">Avibacterium paragallinarum</name>
    <name type="common">Haemophilus gallinarum</name>
    <dbReference type="NCBI Taxonomy" id="728"/>
    <lineage>
        <taxon>Bacteria</taxon>
        <taxon>Pseudomonadati</taxon>
        <taxon>Pseudomonadota</taxon>
        <taxon>Gammaproteobacteria</taxon>
        <taxon>Pasteurellales</taxon>
        <taxon>Pasteurellaceae</taxon>
        <taxon>Avibacterium</taxon>
    </lineage>
</organism>